<dbReference type="CDD" id="cd04496">
    <property type="entry name" value="SSB_OBF"/>
    <property type="match status" value="1"/>
</dbReference>
<dbReference type="GO" id="GO:0003697">
    <property type="term" value="F:single-stranded DNA binding"/>
    <property type="evidence" value="ECO:0007669"/>
    <property type="project" value="InterPro"/>
</dbReference>
<feature type="compositionally biased region" description="Acidic residues" evidence="3">
    <location>
        <begin position="126"/>
        <end position="135"/>
    </location>
</feature>
<dbReference type="PANTHER" id="PTHR10302:SF0">
    <property type="entry name" value="SINGLE-STRANDED DNA-BINDING PROTEIN, MITOCHONDRIAL"/>
    <property type="match status" value="1"/>
</dbReference>
<evidence type="ECO:0000256" key="2">
    <source>
        <dbReference type="PIRNR" id="PIRNR002070"/>
    </source>
</evidence>
<gene>
    <name evidence="4" type="ORF">UFOVP616_3</name>
</gene>
<feature type="compositionally biased region" description="Polar residues" evidence="3">
    <location>
        <begin position="111"/>
        <end position="121"/>
    </location>
</feature>
<evidence type="ECO:0000313" key="4">
    <source>
        <dbReference type="EMBL" id="CAB4152243.1"/>
    </source>
</evidence>
<keyword evidence="1 2" id="KW-0238">DNA-binding</keyword>
<protein>
    <recommendedName>
        <fullName evidence="2">Single-stranded DNA-binding protein</fullName>
    </recommendedName>
</protein>
<sequence length="135" mass="14465">MLTMQAMGNVGSDPEIKTTEKGVKLARFSLASNKKIKGEKITTWVNVTVFDERKVEFIASYVKKGTKLFIEGEPQARAYLKDGAACSSQDCILSYGSKIEIASSEGASAADTSGTVTTAQGVTDDWANDLDDAPF</sequence>
<dbReference type="NCBIfam" id="TIGR00621">
    <property type="entry name" value="ssb"/>
    <property type="match status" value="1"/>
</dbReference>
<evidence type="ECO:0000256" key="1">
    <source>
        <dbReference type="ARBA" id="ARBA00023125"/>
    </source>
</evidence>
<dbReference type="Gene3D" id="2.40.50.140">
    <property type="entry name" value="Nucleic acid-binding proteins"/>
    <property type="match status" value="1"/>
</dbReference>
<dbReference type="InterPro" id="IPR000424">
    <property type="entry name" value="Primosome_PriB/ssb"/>
</dbReference>
<organism evidence="4">
    <name type="scientific">uncultured Caudovirales phage</name>
    <dbReference type="NCBI Taxonomy" id="2100421"/>
    <lineage>
        <taxon>Viruses</taxon>
        <taxon>Duplodnaviria</taxon>
        <taxon>Heunggongvirae</taxon>
        <taxon>Uroviricota</taxon>
        <taxon>Caudoviricetes</taxon>
        <taxon>Peduoviridae</taxon>
        <taxon>Maltschvirus</taxon>
        <taxon>Maltschvirus maltsch</taxon>
    </lineage>
</organism>
<proteinExistence type="predicted"/>
<feature type="region of interest" description="Disordered" evidence="3">
    <location>
        <begin position="105"/>
        <end position="135"/>
    </location>
</feature>
<dbReference type="SUPFAM" id="SSF50249">
    <property type="entry name" value="Nucleic acid-binding proteins"/>
    <property type="match status" value="1"/>
</dbReference>
<dbReference type="PANTHER" id="PTHR10302">
    <property type="entry name" value="SINGLE-STRANDED DNA-BINDING PROTEIN"/>
    <property type="match status" value="1"/>
</dbReference>
<dbReference type="GO" id="GO:0009295">
    <property type="term" value="C:nucleoid"/>
    <property type="evidence" value="ECO:0007669"/>
    <property type="project" value="TreeGrafter"/>
</dbReference>
<dbReference type="EMBL" id="LR796590">
    <property type="protein sequence ID" value="CAB4152243.1"/>
    <property type="molecule type" value="Genomic_DNA"/>
</dbReference>
<dbReference type="GO" id="GO:0006260">
    <property type="term" value="P:DNA replication"/>
    <property type="evidence" value="ECO:0007669"/>
    <property type="project" value="InterPro"/>
</dbReference>
<name>A0A6J5N4M1_9CAUD</name>
<dbReference type="PIRSF" id="PIRSF002070">
    <property type="entry name" value="SSB"/>
    <property type="match status" value="1"/>
</dbReference>
<dbReference type="InterPro" id="IPR011344">
    <property type="entry name" value="ssDNA-bd"/>
</dbReference>
<dbReference type="InterPro" id="IPR012340">
    <property type="entry name" value="NA-bd_OB-fold"/>
</dbReference>
<dbReference type="PROSITE" id="PS50935">
    <property type="entry name" value="SSB"/>
    <property type="match status" value="1"/>
</dbReference>
<evidence type="ECO:0000256" key="3">
    <source>
        <dbReference type="SAM" id="MobiDB-lite"/>
    </source>
</evidence>
<dbReference type="Pfam" id="PF00436">
    <property type="entry name" value="SSB"/>
    <property type="match status" value="1"/>
</dbReference>
<accession>A0A6J5N4M1</accession>
<reference evidence="4" key="1">
    <citation type="submission" date="2020-04" db="EMBL/GenBank/DDBJ databases">
        <authorList>
            <person name="Chiriac C."/>
            <person name="Salcher M."/>
            <person name="Ghai R."/>
            <person name="Kavagutti S V."/>
        </authorList>
    </citation>
    <scope>NUCLEOTIDE SEQUENCE</scope>
</reference>